<organism evidence="1">
    <name type="scientific">Bartonella rochalimae ATCC BAA-1498</name>
    <dbReference type="NCBI Taxonomy" id="685782"/>
    <lineage>
        <taxon>Bacteria</taxon>
        <taxon>Pseudomonadati</taxon>
        <taxon>Pseudomonadota</taxon>
        <taxon>Alphaproteobacteria</taxon>
        <taxon>Hyphomicrobiales</taxon>
        <taxon>Bartonellaceae</taxon>
        <taxon>Bartonella</taxon>
    </lineage>
</organism>
<protein>
    <submittedName>
        <fullName evidence="1">Uncharacterized protein</fullName>
    </submittedName>
</protein>
<accession>E6YMU8</accession>
<dbReference type="AlphaFoldDB" id="E6YMU8"/>
<evidence type="ECO:0000313" key="1">
    <source>
        <dbReference type="EMBL" id="CBI78186.1"/>
    </source>
</evidence>
<reference evidence="1" key="1">
    <citation type="journal article" date="2011" name="PLoS Genet.">
        <title>Parallel evolution of a type IV secretion system in radiating lineages of the host-restricted bacterial pathogen Bartonella.</title>
        <authorList>
            <person name="Engel P."/>
            <person name="Salzburger W."/>
            <person name="Liesch M."/>
            <person name="Chang C.C."/>
            <person name="Maruyama S."/>
            <person name="Lanz C."/>
            <person name="Calteau A."/>
            <person name="Lajus A."/>
            <person name="Medigue C."/>
            <person name="Schuster S.C."/>
            <person name="Dehio C."/>
        </authorList>
    </citation>
    <scope>NUCLEOTIDE SEQUENCE</scope>
    <source>
        <strain evidence="1">ATCC BAA-1498</strain>
    </source>
</reference>
<dbReference type="EMBL" id="FN645462">
    <property type="protein sequence ID" value="CBI78186.1"/>
    <property type="molecule type" value="Genomic_DNA"/>
</dbReference>
<name>E6YMU8_9HYPH</name>
<sequence length="48" mass="5821">MKHILIDMFLLAFFKIFKIDIVLVNYQGYFWLFRYIIEVKSVLSSTES</sequence>
<gene>
    <name evidence="1" type="ORF">BARRO_80050</name>
</gene>
<proteinExistence type="predicted"/>